<dbReference type="PANTHER" id="PTHR31435">
    <property type="entry name" value="PROTEIN NATD1"/>
    <property type="match status" value="1"/>
</dbReference>
<dbReference type="PANTHER" id="PTHR31435:SF9">
    <property type="entry name" value="PROTEIN NATD1"/>
    <property type="match status" value="1"/>
</dbReference>
<protein>
    <submittedName>
        <fullName evidence="1">Putative acetyltransferase</fullName>
    </submittedName>
</protein>
<name>A0A0P9LQV8_9PSED</name>
<dbReference type="InterPro" id="IPR016181">
    <property type="entry name" value="Acyl_CoA_acyltransferase"/>
</dbReference>
<sequence>MFLRLKKTGKVGVKFQDPRGVAMSEALSIHHDEVGHHFEIIIDGHRAYLTYMDLGKQTLDFYRTFVPDALRGRGIAAALTKEALDYADSMGYSVIPSCSYVERYMELHDLQSQAAKL</sequence>
<dbReference type="Pfam" id="PF14542">
    <property type="entry name" value="Acetyltransf_CG"/>
    <property type="match status" value="1"/>
</dbReference>
<accession>A0A0P9LQV8</accession>
<dbReference type="EMBL" id="RBOC01000065">
    <property type="protein sequence ID" value="RMM11424.1"/>
    <property type="molecule type" value="Genomic_DNA"/>
</dbReference>
<dbReference type="Proteomes" id="UP000278587">
    <property type="component" value="Unassembled WGS sequence"/>
</dbReference>
<dbReference type="AlphaFoldDB" id="A0A0P9LQV8"/>
<dbReference type="Gene3D" id="3.40.630.30">
    <property type="match status" value="1"/>
</dbReference>
<proteinExistence type="predicted"/>
<dbReference type="SUPFAM" id="SSF55729">
    <property type="entry name" value="Acyl-CoA N-acyltransferases (Nat)"/>
    <property type="match status" value="1"/>
</dbReference>
<dbReference type="PROSITE" id="PS51729">
    <property type="entry name" value="GNAT_YJDJ"/>
    <property type="match status" value="1"/>
</dbReference>
<dbReference type="GO" id="GO:0016740">
    <property type="term" value="F:transferase activity"/>
    <property type="evidence" value="ECO:0007669"/>
    <property type="project" value="UniProtKB-KW"/>
</dbReference>
<dbReference type="InterPro" id="IPR031165">
    <property type="entry name" value="GNAT_YJDJ"/>
</dbReference>
<comment type="caution">
    <text evidence="1">The sequence shown here is derived from an EMBL/GenBank/DDBJ whole genome shotgun (WGS) entry which is preliminary data.</text>
</comment>
<keyword evidence="1" id="KW-0808">Transferase</keyword>
<reference evidence="1 2" key="1">
    <citation type="submission" date="2018-08" db="EMBL/GenBank/DDBJ databases">
        <title>Recombination of ecologically and evolutionarily significant loci maintains genetic cohesion in the Pseudomonas syringae species complex.</title>
        <authorList>
            <person name="Dillon M."/>
            <person name="Thakur S."/>
            <person name="Almeida R.N.D."/>
            <person name="Weir B.S."/>
            <person name="Guttman D.S."/>
        </authorList>
    </citation>
    <scope>NUCLEOTIDE SEQUENCE [LARGE SCALE GENOMIC DNA]</scope>
    <source>
        <strain evidence="1 2">ICMP 4086</strain>
    </source>
</reference>
<evidence type="ECO:0000313" key="1">
    <source>
        <dbReference type="EMBL" id="RMM11424.1"/>
    </source>
</evidence>
<dbReference type="CDD" id="cd04301">
    <property type="entry name" value="NAT_SF"/>
    <property type="match status" value="1"/>
</dbReference>
<organism evidence="1 2">
    <name type="scientific">Pseudomonas caricapapayae</name>
    <dbReference type="NCBI Taxonomy" id="46678"/>
    <lineage>
        <taxon>Bacteria</taxon>
        <taxon>Pseudomonadati</taxon>
        <taxon>Pseudomonadota</taxon>
        <taxon>Gammaproteobacteria</taxon>
        <taxon>Pseudomonadales</taxon>
        <taxon>Pseudomonadaceae</taxon>
        <taxon>Pseudomonas</taxon>
    </lineage>
</organism>
<evidence type="ECO:0000313" key="2">
    <source>
        <dbReference type="Proteomes" id="UP000278587"/>
    </source>
</evidence>
<gene>
    <name evidence="1" type="ORF">ALQ84_05496</name>
</gene>
<dbReference type="InterPro" id="IPR045057">
    <property type="entry name" value="Gcn5-rel_NAT"/>
</dbReference>